<evidence type="ECO:0000256" key="1">
    <source>
        <dbReference type="SAM" id="Phobius"/>
    </source>
</evidence>
<keyword evidence="1" id="KW-0472">Membrane</keyword>
<reference evidence="2 3" key="1">
    <citation type="journal article" date="2019" name="Appl. Environ. Microbiol.">
        <title>Environmental Evidence and Genomic Insight of Iron-oxidizing Bacteria Preference Towards More Corrosion Resistant Stainless Steel at Higher Salinities.</title>
        <authorList>
            <person name="Garrison C.E."/>
            <person name="Price K.A."/>
            <person name="Field E.K."/>
        </authorList>
    </citation>
    <scope>NUCLEOTIDE SEQUENCE [LARGE SCALE GENOMIC DNA]</scope>
    <source>
        <strain evidence="2 3">P3</strain>
    </source>
</reference>
<keyword evidence="3" id="KW-1185">Reference proteome</keyword>
<dbReference type="AlphaFoldDB" id="A0A5R9GR95"/>
<name>A0A5R9GR95_9PROT</name>
<gene>
    <name evidence="2" type="ORF">FEF65_06630</name>
</gene>
<proteinExistence type="predicted"/>
<evidence type="ECO:0000313" key="2">
    <source>
        <dbReference type="EMBL" id="TLS67585.1"/>
    </source>
</evidence>
<protein>
    <submittedName>
        <fullName evidence="2">Uncharacterized protein</fullName>
    </submittedName>
</protein>
<organism evidence="2 3">
    <name type="scientific">Mariprofundus erugo</name>
    <dbReference type="NCBI Taxonomy" id="2528639"/>
    <lineage>
        <taxon>Bacteria</taxon>
        <taxon>Pseudomonadati</taxon>
        <taxon>Pseudomonadota</taxon>
        <taxon>Candidatius Mariprofundia</taxon>
        <taxon>Mariprofundales</taxon>
        <taxon>Mariprofundaceae</taxon>
        <taxon>Mariprofundus</taxon>
    </lineage>
</organism>
<accession>A0A5R9GR95</accession>
<feature type="transmembrane region" description="Helical" evidence="1">
    <location>
        <begin position="91"/>
        <end position="113"/>
    </location>
</feature>
<evidence type="ECO:0000313" key="3">
    <source>
        <dbReference type="Proteomes" id="UP000306585"/>
    </source>
</evidence>
<keyword evidence="1" id="KW-0812">Transmembrane</keyword>
<dbReference type="RefSeq" id="WP_161595196.1">
    <property type="nucleotide sequence ID" value="NZ_VBRY01000005.1"/>
</dbReference>
<keyword evidence="1" id="KW-1133">Transmembrane helix</keyword>
<dbReference type="Proteomes" id="UP000306585">
    <property type="component" value="Unassembled WGS sequence"/>
</dbReference>
<sequence length="127" mass="14752">MGKSRDMWLGVKRPDGSSASYRFIHPLFDDFERLKPLIGEAVTILSQSRLGLLITIDFGYHDWVMQVEHHGQIVTNYKDVREILELDKNDWIARNIMDVIVGIWAFLLLLVIWKKNKEPLKTMGSVL</sequence>
<dbReference type="EMBL" id="VBRY01000005">
    <property type="protein sequence ID" value="TLS67585.1"/>
    <property type="molecule type" value="Genomic_DNA"/>
</dbReference>
<comment type="caution">
    <text evidence="2">The sequence shown here is derived from an EMBL/GenBank/DDBJ whole genome shotgun (WGS) entry which is preliminary data.</text>
</comment>